<dbReference type="AlphaFoldDB" id="A0AAP0PQX3"/>
<evidence type="ECO:0000313" key="7">
    <source>
        <dbReference type="EMBL" id="KAK9153142.1"/>
    </source>
</evidence>
<dbReference type="PROSITE" id="PS51471">
    <property type="entry name" value="FE2OG_OXY"/>
    <property type="match status" value="1"/>
</dbReference>
<dbReference type="GO" id="GO:0051213">
    <property type="term" value="F:dioxygenase activity"/>
    <property type="evidence" value="ECO:0007669"/>
    <property type="project" value="UniProtKB-ARBA"/>
</dbReference>
<keyword evidence="4 5" id="KW-0408">Iron</keyword>
<dbReference type="Gene3D" id="2.60.120.330">
    <property type="entry name" value="B-lactam Antibiotic, Isopenicillin N Synthase, Chain"/>
    <property type="match status" value="1"/>
</dbReference>
<keyword evidence="3 5" id="KW-0560">Oxidoreductase</keyword>
<evidence type="ECO:0000256" key="3">
    <source>
        <dbReference type="ARBA" id="ARBA00023002"/>
    </source>
</evidence>
<evidence type="ECO:0000313" key="8">
    <source>
        <dbReference type="Proteomes" id="UP001417504"/>
    </source>
</evidence>
<comment type="caution">
    <text evidence="7">The sequence shown here is derived from an EMBL/GenBank/DDBJ whole genome shotgun (WGS) entry which is preliminary data.</text>
</comment>
<evidence type="ECO:0000256" key="5">
    <source>
        <dbReference type="RuleBase" id="RU003682"/>
    </source>
</evidence>
<dbReference type="PANTHER" id="PTHR10209">
    <property type="entry name" value="OXIDOREDUCTASE, 2OG-FE II OXYGENASE FAMILY PROTEIN"/>
    <property type="match status" value="1"/>
</dbReference>
<evidence type="ECO:0000256" key="2">
    <source>
        <dbReference type="ARBA" id="ARBA00022723"/>
    </source>
</evidence>
<gene>
    <name evidence="7" type="ORF">Sjap_000622</name>
</gene>
<dbReference type="InterPro" id="IPR044861">
    <property type="entry name" value="IPNS-like_FE2OG_OXY"/>
</dbReference>
<dbReference type="Pfam" id="PF03171">
    <property type="entry name" value="2OG-FeII_Oxy"/>
    <property type="match status" value="1"/>
</dbReference>
<reference evidence="7 8" key="1">
    <citation type="submission" date="2024-01" db="EMBL/GenBank/DDBJ databases">
        <title>Genome assemblies of Stephania.</title>
        <authorList>
            <person name="Yang L."/>
        </authorList>
    </citation>
    <scope>NUCLEOTIDE SEQUENCE [LARGE SCALE GENOMIC DNA]</scope>
    <source>
        <strain evidence="7">QJT</strain>
        <tissue evidence="7">Leaf</tissue>
    </source>
</reference>
<dbReference type="GO" id="GO:0046872">
    <property type="term" value="F:metal ion binding"/>
    <property type="evidence" value="ECO:0007669"/>
    <property type="project" value="UniProtKB-KW"/>
</dbReference>
<dbReference type="SUPFAM" id="SSF51197">
    <property type="entry name" value="Clavaminate synthase-like"/>
    <property type="match status" value="1"/>
</dbReference>
<name>A0AAP0PQX3_9MAGN</name>
<keyword evidence="8" id="KW-1185">Reference proteome</keyword>
<dbReference type="FunFam" id="2.60.120.330:FF:000005">
    <property type="entry name" value="1-aminocyclopropane-1-carboxylate oxidase homolog 1"/>
    <property type="match status" value="1"/>
</dbReference>
<keyword evidence="2 5" id="KW-0479">Metal-binding</keyword>
<comment type="similarity">
    <text evidence="1 5">Belongs to the iron/ascorbate-dependent oxidoreductase family.</text>
</comment>
<dbReference type="InterPro" id="IPR027443">
    <property type="entry name" value="IPNS-like_sf"/>
</dbReference>
<accession>A0AAP0PQX3</accession>
<evidence type="ECO:0000259" key="6">
    <source>
        <dbReference type="PROSITE" id="PS51471"/>
    </source>
</evidence>
<feature type="domain" description="Fe2OG dioxygenase" evidence="6">
    <location>
        <begin position="226"/>
        <end position="328"/>
    </location>
</feature>
<proteinExistence type="inferred from homology"/>
<sequence>MVYNSNFHLYSAPTAIWRDTIACFMTPVSPNPESAGVRGLVEDGVTKVPRIFISPPDWINEKRASNESDHFKIPVIDLEGTNMGSMDSVKHNEIVSQVKRAAETWGFFQIANHGIPVEILDEMLEGVRKFHELPKEERSKYYTRDTSKMVRYNSNFNLYSAPAASWRDSITCFVAPVSPNPDDLPGEIRDSLKEYSTHIMKLGGVLIELLSAALGLNTSYLNDIGCLEGLVIIGHYYPECPEPKLTMGTTRHSDPGFLTILLQDQLGGLQALCQGEWVDVPPMHGGLVVNIGDLLQLISNDKFKRSEHRVLANDVGPRMSIASFFSTSIWPSTRTYGPIKELLSEENPPLYRETTVADYARFTIGKGLDGTSKLTHFKL</sequence>
<dbReference type="InterPro" id="IPR026992">
    <property type="entry name" value="DIOX_N"/>
</dbReference>
<dbReference type="Proteomes" id="UP001417504">
    <property type="component" value="Unassembled WGS sequence"/>
</dbReference>
<organism evidence="7 8">
    <name type="scientific">Stephania japonica</name>
    <dbReference type="NCBI Taxonomy" id="461633"/>
    <lineage>
        <taxon>Eukaryota</taxon>
        <taxon>Viridiplantae</taxon>
        <taxon>Streptophyta</taxon>
        <taxon>Embryophyta</taxon>
        <taxon>Tracheophyta</taxon>
        <taxon>Spermatophyta</taxon>
        <taxon>Magnoliopsida</taxon>
        <taxon>Ranunculales</taxon>
        <taxon>Menispermaceae</taxon>
        <taxon>Menispermoideae</taxon>
        <taxon>Cissampelideae</taxon>
        <taxon>Stephania</taxon>
    </lineage>
</organism>
<dbReference type="InterPro" id="IPR005123">
    <property type="entry name" value="Oxoglu/Fe-dep_dioxygenase_dom"/>
</dbReference>
<evidence type="ECO:0000256" key="4">
    <source>
        <dbReference type="ARBA" id="ARBA00023004"/>
    </source>
</evidence>
<dbReference type="EMBL" id="JBBNAE010000001">
    <property type="protein sequence ID" value="KAK9153142.1"/>
    <property type="molecule type" value="Genomic_DNA"/>
</dbReference>
<dbReference type="Pfam" id="PF14226">
    <property type="entry name" value="DIOX_N"/>
    <property type="match status" value="1"/>
</dbReference>
<protein>
    <recommendedName>
        <fullName evidence="6">Fe2OG dioxygenase domain-containing protein</fullName>
    </recommendedName>
</protein>
<dbReference type="PANTHER" id="PTHR10209:SF859">
    <property type="entry name" value="OS03G0690500 PROTEIN"/>
    <property type="match status" value="1"/>
</dbReference>
<evidence type="ECO:0000256" key="1">
    <source>
        <dbReference type="ARBA" id="ARBA00008056"/>
    </source>
</evidence>